<dbReference type="GO" id="GO:0005634">
    <property type="term" value="C:nucleus"/>
    <property type="evidence" value="ECO:0007669"/>
    <property type="project" value="TreeGrafter"/>
</dbReference>
<proteinExistence type="predicted"/>
<dbReference type="EMBL" id="CP026264">
    <property type="protein sequence ID" value="AWP21491.1"/>
    <property type="molecule type" value="Genomic_DNA"/>
</dbReference>
<protein>
    <submittedName>
        <fullName evidence="2">Putative circadian-associated transcriptional repressor-like</fullName>
    </submittedName>
</protein>
<dbReference type="Pfam" id="PF15673">
    <property type="entry name" value="Ciart"/>
    <property type="match status" value="1"/>
</dbReference>
<keyword evidence="4" id="KW-1185">Reference proteome</keyword>
<dbReference type="OrthoDB" id="8942320at2759"/>
<dbReference type="Proteomes" id="UP000246464">
    <property type="component" value="Chromosome 22"/>
</dbReference>
<name>A0A2U9CY06_SCOMX</name>
<dbReference type="GO" id="GO:0000978">
    <property type="term" value="F:RNA polymerase II cis-regulatory region sequence-specific DNA binding"/>
    <property type="evidence" value="ECO:0007669"/>
    <property type="project" value="TreeGrafter"/>
</dbReference>
<dbReference type="PANTHER" id="PTHR35441:SF1">
    <property type="entry name" value="CIRCADIAN-ASSOCIATED TRANSCRIPTIONAL REPRESSOR"/>
    <property type="match status" value="1"/>
</dbReference>
<dbReference type="OMA" id="LTFAKKC"/>
<dbReference type="GO" id="GO:0032922">
    <property type="term" value="P:circadian regulation of gene expression"/>
    <property type="evidence" value="ECO:0007669"/>
    <property type="project" value="InterPro"/>
</dbReference>
<accession>A0A2U9CY06</accession>
<sequence length="340" mass="37317">MNSLGSSAKWTSYGSLPSSLSFVLSETEDEADVFSEGEGDCGRTKSLTADKGITFSGRYIVMPPYSDLWYSRSKIDRSKHCPDGTMHPDSAVPSGAATLGSSSATPGDLAFAQKCADLHRFTRPLLELLHGLKTGRFDKGLTSFQQSVAIDRLQRILGVLQKPDMGERYLQNLLQIEMMLKIWFPQLAFQSIVAPKQTVAPRLPPRWRQNQLHMPVKKRKLSWSDSDVPTKHRHHHQLQKHWSCQASTALETVSTCLPGSPTKMKTPEEGTVEAAACSCRAGHEFTDSAGTVCRLAYLCSNGQNETRTPSEVSLSSHSGSPVTQDNSVSSSDTITTNDSR</sequence>
<evidence type="ECO:0000256" key="1">
    <source>
        <dbReference type="SAM" id="MobiDB-lite"/>
    </source>
</evidence>
<feature type="region of interest" description="Disordered" evidence="1">
    <location>
        <begin position="80"/>
        <end position="99"/>
    </location>
</feature>
<evidence type="ECO:0000313" key="5">
    <source>
        <dbReference type="Proteomes" id="UP000438429"/>
    </source>
</evidence>
<organism evidence="2 4">
    <name type="scientific">Scophthalmus maximus</name>
    <name type="common">Turbot</name>
    <name type="synonym">Psetta maxima</name>
    <dbReference type="NCBI Taxonomy" id="52904"/>
    <lineage>
        <taxon>Eukaryota</taxon>
        <taxon>Metazoa</taxon>
        <taxon>Chordata</taxon>
        <taxon>Craniata</taxon>
        <taxon>Vertebrata</taxon>
        <taxon>Euteleostomi</taxon>
        <taxon>Actinopterygii</taxon>
        <taxon>Neopterygii</taxon>
        <taxon>Teleostei</taxon>
        <taxon>Neoteleostei</taxon>
        <taxon>Acanthomorphata</taxon>
        <taxon>Carangaria</taxon>
        <taxon>Pleuronectiformes</taxon>
        <taxon>Pleuronectoidei</taxon>
        <taxon>Scophthalmidae</taxon>
        <taxon>Scophthalmus</taxon>
    </lineage>
</organism>
<dbReference type="PANTHER" id="PTHR35441">
    <property type="entry name" value="CIRCADIAN-ASSOCIATED TRANSCRIPTIONAL REPRESSOR"/>
    <property type="match status" value="1"/>
</dbReference>
<dbReference type="InterPro" id="IPR031373">
    <property type="entry name" value="Ciart"/>
</dbReference>
<gene>
    <name evidence="3" type="ORF">F2P81_023391</name>
    <name evidence="2" type="ORF">SMAX5B_015827</name>
</gene>
<evidence type="ECO:0000313" key="4">
    <source>
        <dbReference type="Proteomes" id="UP000246464"/>
    </source>
</evidence>
<dbReference type="Proteomes" id="UP000438429">
    <property type="component" value="Unassembled WGS sequence"/>
</dbReference>
<dbReference type="GO" id="GO:0045892">
    <property type="term" value="P:negative regulation of DNA-templated transcription"/>
    <property type="evidence" value="ECO:0007669"/>
    <property type="project" value="TreeGrafter"/>
</dbReference>
<dbReference type="AlphaFoldDB" id="A0A2U9CY06"/>
<evidence type="ECO:0000313" key="3">
    <source>
        <dbReference type="EMBL" id="KAF0024589.1"/>
    </source>
</evidence>
<evidence type="ECO:0000313" key="2">
    <source>
        <dbReference type="EMBL" id="AWP21491.1"/>
    </source>
</evidence>
<feature type="region of interest" description="Disordered" evidence="1">
    <location>
        <begin position="304"/>
        <end position="340"/>
    </location>
</feature>
<reference evidence="3 5" key="2">
    <citation type="submission" date="2019-06" db="EMBL/GenBank/DDBJ databases">
        <title>Draft genomes of female and male turbot (Scophthalmus maximus).</title>
        <authorList>
            <person name="Xu H."/>
            <person name="Xu X.-W."/>
            <person name="Shao C."/>
            <person name="Chen S."/>
        </authorList>
    </citation>
    <scope>NUCLEOTIDE SEQUENCE [LARGE SCALE GENOMIC DNA]</scope>
    <source>
        <strain evidence="3">Ysfricsl-2016a</strain>
        <tissue evidence="3">Blood</tissue>
    </source>
</reference>
<dbReference type="EMBL" id="VEVO01000021">
    <property type="protein sequence ID" value="KAF0024589.1"/>
    <property type="molecule type" value="Genomic_DNA"/>
</dbReference>
<reference evidence="2 4" key="1">
    <citation type="submission" date="2017-12" db="EMBL/GenBank/DDBJ databases">
        <title>Integrating genomic resources of turbot (Scophthalmus maximus) in depth evaluation of genetic and physical mapping variation across individuals.</title>
        <authorList>
            <person name="Martinez P."/>
        </authorList>
    </citation>
    <scope>NUCLEOTIDE SEQUENCE [LARGE SCALE GENOMIC DNA]</scope>
</reference>